<feature type="transmembrane region" description="Helical" evidence="10">
    <location>
        <begin position="236"/>
        <end position="257"/>
    </location>
</feature>
<proteinExistence type="inferred from homology"/>
<evidence type="ECO:0000256" key="7">
    <source>
        <dbReference type="ARBA" id="ARBA00023136"/>
    </source>
</evidence>
<dbReference type="EC" id="3.4.23.43" evidence="9"/>
<feature type="domain" description="Prepilin peptidase A24 N-terminal" evidence="12">
    <location>
        <begin position="21"/>
        <end position="99"/>
    </location>
</feature>
<dbReference type="InterPro" id="IPR010627">
    <property type="entry name" value="Prepilin_pept_A24_N"/>
</dbReference>
<dbReference type="EMBL" id="CP071794">
    <property type="protein sequence ID" value="QTD57680.1"/>
    <property type="molecule type" value="Genomic_DNA"/>
</dbReference>
<feature type="transmembrane region" description="Helical" evidence="10">
    <location>
        <begin position="136"/>
        <end position="153"/>
    </location>
</feature>
<evidence type="ECO:0000256" key="1">
    <source>
        <dbReference type="ARBA" id="ARBA00004429"/>
    </source>
</evidence>
<evidence type="ECO:0000256" key="8">
    <source>
        <dbReference type="RuleBase" id="RU003793"/>
    </source>
</evidence>
<keyword evidence="5 9" id="KW-0812">Transmembrane</keyword>
<feature type="transmembrane region" description="Helical" evidence="10">
    <location>
        <begin position="160"/>
        <end position="180"/>
    </location>
</feature>
<comment type="subcellular location">
    <subcellularLocation>
        <location evidence="1">Cell inner membrane</location>
        <topology evidence="1">Multi-pass membrane protein</topology>
    </subcellularLocation>
    <subcellularLocation>
        <location evidence="9">Cell membrane</location>
        <topology evidence="9">Multi-pass membrane protein</topology>
    </subcellularLocation>
</comment>
<evidence type="ECO:0000256" key="10">
    <source>
        <dbReference type="SAM" id="Phobius"/>
    </source>
</evidence>
<evidence type="ECO:0000256" key="9">
    <source>
        <dbReference type="RuleBase" id="RU003794"/>
    </source>
</evidence>
<evidence type="ECO:0000313" key="14">
    <source>
        <dbReference type="Proteomes" id="UP000663923"/>
    </source>
</evidence>
<evidence type="ECO:0000259" key="11">
    <source>
        <dbReference type="Pfam" id="PF01478"/>
    </source>
</evidence>
<feature type="transmembrane region" description="Helical" evidence="10">
    <location>
        <begin position="91"/>
        <end position="124"/>
    </location>
</feature>
<feature type="domain" description="Prepilin type IV endopeptidase peptidase" evidence="11">
    <location>
        <begin position="114"/>
        <end position="220"/>
    </location>
</feature>
<feature type="transmembrane region" description="Helical" evidence="10">
    <location>
        <begin position="12"/>
        <end position="35"/>
    </location>
</feature>
<keyword evidence="7 10" id="KW-0472">Membrane</keyword>
<dbReference type="PANTHER" id="PTHR30487">
    <property type="entry name" value="TYPE 4 PREPILIN-LIKE PROTEINS LEADER PEPTIDE-PROCESSING ENZYME"/>
    <property type="match status" value="1"/>
</dbReference>
<comment type="similarity">
    <text evidence="2 8">Belongs to the peptidase A24 family.</text>
</comment>
<reference evidence="13 14" key="1">
    <citation type="submission" date="2021-03" db="EMBL/GenBank/DDBJ databases">
        <title>Complete genome of Parasphingorhabdus_sp.JHSY0214.</title>
        <authorList>
            <person name="Yoo J.H."/>
            <person name="Bae J.W."/>
        </authorList>
    </citation>
    <scope>NUCLEOTIDE SEQUENCE [LARGE SCALE GENOMIC DNA]</scope>
    <source>
        <strain evidence="13 14">JHSY0214</strain>
    </source>
</reference>
<keyword evidence="9" id="KW-0378">Hydrolase</keyword>
<dbReference type="InterPro" id="IPR014032">
    <property type="entry name" value="Peptidase_A24A_bac"/>
</dbReference>
<evidence type="ECO:0000256" key="4">
    <source>
        <dbReference type="ARBA" id="ARBA00022519"/>
    </source>
</evidence>
<organism evidence="13 14">
    <name type="scientific">Parasphingorhabdus cellanae</name>
    <dbReference type="NCBI Taxonomy" id="2806553"/>
    <lineage>
        <taxon>Bacteria</taxon>
        <taxon>Pseudomonadati</taxon>
        <taxon>Pseudomonadota</taxon>
        <taxon>Alphaproteobacteria</taxon>
        <taxon>Sphingomonadales</taxon>
        <taxon>Sphingomonadaceae</taxon>
        <taxon>Parasphingorhabdus</taxon>
    </lineage>
</organism>
<comment type="catalytic activity">
    <reaction evidence="9">
        <text>Typically cleaves a -Gly-|-Phe- bond to release an N-terminal, basic peptide of 5-8 residues from type IV prepilin, and then N-methylates the new N-terminal amino group, the methyl donor being S-adenosyl-L-methionine.</text>
        <dbReference type="EC" id="3.4.23.43"/>
    </reaction>
</comment>
<dbReference type="InterPro" id="IPR000045">
    <property type="entry name" value="Prepilin_IV_endopep_pep"/>
</dbReference>
<dbReference type="InterPro" id="IPR050882">
    <property type="entry name" value="Prepilin_peptidase/N-MTase"/>
</dbReference>
<gene>
    <name evidence="13" type="ORF">J4G78_03025</name>
</gene>
<evidence type="ECO:0000313" key="13">
    <source>
        <dbReference type="EMBL" id="QTD57680.1"/>
    </source>
</evidence>
<sequence length="262" mass="27688">MFRDLPEPLVPIFAFPIAGALIGLIIGSFLATIIIRWPQGRSAMKGRSRCDHCGRTVRAIDLIPVISYVLRAGKCAHCGTRIKADHLVIELGAGLIGGFALFADPGLGGILGAIFGWFLLTLAALDAQHHWLPDRLTFLLAISGLVASFVDNGPDLPSRLIGGFAGFALLFVIGWAYLQLRGREGLGGGDPKLLGAIGCWLGWSALPLVMLGAGLVGLLAIASMRARGQAITVESALPLGSFMAVSAFPLWIIQVTIETNLL</sequence>
<keyword evidence="6 10" id="KW-1133">Transmembrane helix</keyword>
<dbReference type="PRINTS" id="PR00864">
    <property type="entry name" value="PREPILNPTASE"/>
</dbReference>
<dbReference type="Pfam" id="PF06750">
    <property type="entry name" value="A24_N_bact"/>
    <property type="match status" value="1"/>
</dbReference>
<feature type="transmembrane region" description="Helical" evidence="10">
    <location>
        <begin position="200"/>
        <end position="224"/>
    </location>
</feature>
<dbReference type="EC" id="2.1.1.-" evidence="9"/>
<dbReference type="Pfam" id="PF01478">
    <property type="entry name" value="Peptidase_A24"/>
    <property type="match status" value="1"/>
</dbReference>
<dbReference type="Proteomes" id="UP000663923">
    <property type="component" value="Chromosome"/>
</dbReference>
<accession>A0ABX7T9J7</accession>
<keyword evidence="9" id="KW-0645">Protease</keyword>
<keyword evidence="9" id="KW-0808">Transferase</keyword>
<keyword evidence="9" id="KW-0511">Multifunctional enzyme</keyword>
<keyword evidence="9" id="KW-0489">Methyltransferase</keyword>
<dbReference type="Gene3D" id="1.20.120.1220">
    <property type="match status" value="1"/>
</dbReference>
<evidence type="ECO:0000256" key="5">
    <source>
        <dbReference type="ARBA" id="ARBA00022692"/>
    </source>
</evidence>
<comment type="function">
    <text evidence="9">Plays an essential role in type IV pili and type II pseudopili formation by proteolytically removing the leader sequence from substrate proteins and subsequently monomethylating the alpha-amino group of the newly exposed N-terminal phenylalanine.</text>
</comment>
<keyword evidence="4" id="KW-0997">Cell inner membrane</keyword>
<evidence type="ECO:0000256" key="6">
    <source>
        <dbReference type="ARBA" id="ARBA00022989"/>
    </source>
</evidence>
<evidence type="ECO:0000256" key="3">
    <source>
        <dbReference type="ARBA" id="ARBA00022475"/>
    </source>
</evidence>
<evidence type="ECO:0000256" key="2">
    <source>
        <dbReference type="ARBA" id="ARBA00005801"/>
    </source>
</evidence>
<name>A0ABX7T9J7_9SPHN</name>
<keyword evidence="3" id="KW-1003">Cell membrane</keyword>
<keyword evidence="14" id="KW-1185">Reference proteome</keyword>
<evidence type="ECO:0000259" key="12">
    <source>
        <dbReference type="Pfam" id="PF06750"/>
    </source>
</evidence>
<dbReference type="PANTHER" id="PTHR30487:SF0">
    <property type="entry name" value="PREPILIN LEADER PEPTIDASE_N-METHYLTRANSFERASE-RELATED"/>
    <property type="match status" value="1"/>
</dbReference>
<protein>
    <recommendedName>
        <fullName evidence="9">Prepilin leader peptidase/N-methyltransferase</fullName>
        <ecNumber evidence="9">2.1.1.-</ecNumber>
        <ecNumber evidence="9">3.4.23.43</ecNumber>
    </recommendedName>
</protein>